<feature type="domain" description="SWIM-type" evidence="2">
    <location>
        <begin position="558"/>
        <end position="596"/>
    </location>
</feature>
<dbReference type="PANTHER" id="PTHR47718">
    <property type="entry name" value="OS01G0519700 PROTEIN"/>
    <property type="match status" value="1"/>
</dbReference>
<keyword evidence="4" id="KW-1185">Reference proteome</keyword>
<dbReference type="PANTHER" id="PTHR47718:SF12">
    <property type="entry name" value="PROTEIN FAR1-RELATED SEQUENCE"/>
    <property type="match status" value="1"/>
</dbReference>
<dbReference type="Pfam" id="PF10551">
    <property type="entry name" value="MULE"/>
    <property type="match status" value="1"/>
</dbReference>
<dbReference type="EMBL" id="NBSK02000004">
    <property type="protein sequence ID" value="KAJ0213502.1"/>
    <property type="molecule type" value="Genomic_DNA"/>
</dbReference>
<dbReference type="Proteomes" id="UP000235145">
    <property type="component" value="Unassembled WGS sequence"/>
</dbReference>
<gene>
    <name evidence="3" type="ORF">LSAT_V11C400210160</name>
</gene>
<evidence type="ECO:0000256" key="1">
    <source>
        <dbReference type="PROSITE-ProRule" id="PRU00325"/>
    </source>
</evidence>
<dbReference type="PROSITE" id="PS50966">
    <property type="entry name" value="ZF_SWIM"/>
    <property type="match status" value="1"/>
</dbReference>
<proteinExistence type="predicted"/>
<keyword evidence="1" id="KW-0479">Metal-binding</keyword>
<dbReference type="InterPro" id="IPR007527">
    <property type="entry name" value="Znf_SWIM"/>
</dbReference>
<evidence type="ECO:0000313" key="3">
    <source>
        <dbReference type="EMBL" id="KAJ0213502.1"/>
    </source>
</evidence>
<accession>A0A9R1VTJ7</accession>
<keyword evidence="1" id="KW-0862">Zinc</keyword>
<reference evidence="3 4" key="1">
    <citation type="journal article" date="2017" name="Nat. Commun.">
        <title>Genome assembly with in vitro proximity ligation data and whole-genome triplication in lettuce.</title>
        <authorList>
            <person name="Reyes-Chin-Wo S."/>
            <person name="Wang Z."/>
            <person name="Yang X."/>
            <person name="Kozik A."/>
            <person name="Arikit S."/>
            <person name="Song C."/>
            <person name="Xia L."/>
            <person name="Froenicke L."/>
            <person name="Lavelle D.O."/>
            <person name="Truco M.J."/>
            <person name="Xia R."/>
            <person name="Zhu S."/>
            <person name="Xu C."/>
            <person name="Xu H."/>
            <person name="Xu X."/>
            <person name="Cox K."/>
            <person name="Korf I."/>
            <person name="Meyers B.C."/>
            <person name="Michelmore R.W."/>
        </authorList>
    </citation>
    <scope>NUCLEOTIDE SEQUENCE [LARGE SCALE GENOMIC DNA]</scope>
    <source>
        <strain evidence="4">cv. Salinas</strain>
        <tissue evidence="3">Seedlings</tissue>
    </source>
</reference>
<dbReference type="InterPro" id="IPR004330">
    <property type="entry name" value="FAR1_DNA_bnd_dom"/>
</dbReference>
<dbReference type="Pfam" id="PF03101">
    <property type="entry name" value="FAR1"/>
    <property type="match status" value="1"/>
</dbReference>
<evidence type="ECO:0000259" key="2">
    <source>
        <dbReference type="PROSITE" id="PS50966"/>
    </source>
</evidence>
<evidence type="ECO:0000313" key="4">
    <source>
        <dbReference type="Proteomes" id="UP000235145"/>
    </source>
</evidence>
<comment type="caution">
    <text evidence="3">The sequence shown here is derived from an EMBL/GenBank/DDBJ whole genome shotgun (WGS) entry which is preliminary data.</text>
</comment>
<name>A0A9R1VTJ7_LACSA</name>
<organism evidence="3 4">
    <name type="scientific">Lactuca sativa</name>
    <name type="common">Garden lettuce</name>
    <dbReference type="NCBI Taxonomy" id="4236"/>
    <lineage>
        <taxon>Eukaryota</taxon>
        <taxon>Viridiplantae</taxon>
        <taxon>Streptophyta</taxon>
        <taxon>Embryophyta</taxon>
        <taxon>Tracheophyta</taxon>
        <taxon>Spermatophyta</taxon>
        <taxon>Magnoliopsida</taxon>
        <taxon>eudicotyledons</taxon>
        <taxon>Gunneridae</taxon>
        <taxon>Pentapetalae</taxon>
        <taxon>asterids</taxon>
        <taxon>campanulids</taxon>
        <taxon>Asterales</taxon>
        <taxon>Asteraceae</taxon>
        <taxon>Cichorioideae</taxon>
        <taxon>Cichorieae</taxon>
        <taxon>Lactucinae</taxon>
        <taxon>Lactuca</taxon>
    </lineage>
</organism>
<sequence>MSSLNYCSDLHSTINEQSLHDQSSSSMNIDHSNNSNSRYSFDFELYNTESFKLVPYDKLIHKKPFKGLLFDSLDIGLDFYKTYGQECGFDVNMSSQKRYNDGTIRIRYSTCSRSGFTESFKNENVNMKFSDVKRKRTSSKKNGCLAVSKFKNLRCSLMFYIYVFVEDHNHELVAQDQLHLLRINRTMDFLDESFIHKVGTCNIGVSKAYNLVSSMKGGFDSRGGTAVDFKIFHRDLNCKIGVKDSQMVVDILTNRKLCFSNFSFEFQKDVDDHLTGLFWADDTSKANYKEFGDVLSFDATYQTNNYSMVFVLFTGVDYHKRCVTFAAGLLARETADAYVWLLEVFRKAFVKPPMMIVTNRDSSMKKAVNFVFPESKHRLCMWHIPQKLEEKIPIDVYNHPDFQKTFFDIIWNLQCSPQDFESSWSTMLDKFPLKENDWLRSVFKIRDLWIPAFMRDLELSVHMSFDSAMEKQRHLQSLLDYQSTTTTPKLRTPLAIEKHASEIYTHNIFLDIQKELYKSVFYCVQESVVIEDESEVYDEEYDDFYRNSLPSHCPNTRYKVVFSRRGDSISISCSCMLFVQEGLLCRHMFFILNMKEYDEIPSNFILRRWGKDIIANGLLRKKYSYPHKGNKNECLIQEAYAILRLSINKIANNEDELAKYVKRLQEVDSGIPLCTSSRASSSRSVHIEKIIGVAVPDVINIHNPEGIRNMGWASGKRIKSTREKVIEKSKKGTRLCGLCHKPNHNARSCILRFKKSDLESEVTED</sequence>
<dbReference type="AlphaFoldDB" id="A0A9R1VTJ7"/>
<keyword evidence="1" id="KW-0863">Zinc-finger</keyword>
<dbReference type="GO" id="GO:0008270">
    <property type="term" value="F:zinc ion binding"/>
    <property type="evidence" value="ECO:0007669"/>
    <property type="project" value="UniProtKB-KW"/>
</dbReference>
<dbReference type="InterPro" id="IPR018289">
    <property type="entry name" value="MULE_transposase_dom"/>
</dbReference>
<protein>
    <recommendedName>
        <fullName evidence="2">SWIM-type domain-containing protein</fullName>
    </recommendedName>
</protein>